<dbReference type="AlphaFoldDB" id="A0AAD6B845"/>
<dbReference type="EMBL" id="JAPTMU010000008">
    <property type="protein sequence ID" value="KAJ4939891.1"/>
    <property type="molecule type" value="Genomic_DNA"/>
</dbReference>
<evidence type="ECO:0000256" key="4">
    <source>
        <dbReference type="ARBA" id="ARBA00022679"/>
    </source>
</evidence>
<evidence type="ECO:0000256" key="1">
    <source>
        <dbReference type="ARBA" id="ARBA00004167"/>
    </source>
</evidence>
<protein>
    <recommendedName>
        <fullName evidence="8">Glycosyltransferase family 92 protein</fullName>
        <ecNumber evidence="8">2.4.1.-</ecNumber>
    </recommendedName>
</protein>
<reference evidence="9" key="1">
    <citation type="submission" date="2022-11" db="EMBL/GenBank/DDBJ databases">
        <title>Chromosome-level genome of Pogonophryne albipinna.</title>
        <authorList>
            <person name="Jo E."/>
        </authorList>
    </citation>
    <scope>NUCLEOTIDE SEQUENCE</scope>
    <source>
        <strain evidence="9">SGF0006</strain>
        <tissue evidence="9">Muscle</tissue>
    </source>
</reference>
<name>A0AAD6B845_9TELE</name>
<organism evidence="9 10">
    <name type="scientific">Pogonophryne albipinna</name>
    <dbReference type="NCBI Taxonomy" id="1090488"/>
    <lineage>
        <taxon>Eukaryota</taxon>
        <taxon>Metazoa</taxon>
        <taxon>Chordata</taxon>
        <taxon>Craniata</taxon>
        <taxon>Vertebrata</taxon>
        <taxon>Euteleostomi</taxon>
        <taxon>Actinopterygii</taxon>
        <taxon>Neopterygii</taxon>
        <taxon>Teleostei</taxon>
        <taxon>Neoteleostei</taxon>
        <taxon>Acanthomorphata</taxon>
        <taxon>Eupercaria</taxon>
        <taxon>Perciformes</taxon>
        <taxon>Notothenioidei</taxon>
        <taxon>Pogonophryne</taxon>
    </lineage>
</organism>
<sequence>MCGIPKGFSATHVTLLTQPHRVTIPNQNWLPIRNQKTGREEEQKLQFNFTVCISNLFGDYNNVLQFAQTLEMYRLLGVDRVVIYNTSCGPELDRLLQSYSQEGFVEMVPWPIHRYLNPSKGWLFSQSGGDVHYFGQLTTLNECIYRSMERSRYVLLNDIDEIIMPYKHNNLMSLMDMLQKQQPNTGVFLIENHIFPKHHFEPSRRFHLPQWSDVPGVNILEHIYKEDPDRSIYHPYKMIVQPRLVEQTSVHEVIKNFGELFKVPMDVCRIIHVRESLRGSLKFEQRREDKRLWDFKEKLIPNVDKVLKRAGLLGSEGRS</sequence>
<evidence type="ECO:0000256" key="8">
    <source>
        <dbReference type="RuleBase" id="RU366017"/>
    </source>
</evidence>
<evidence type="ECO:0000256" key="2">
    <source>
        <dbReference type="ARBA" id="ARBA00007647"/>
    </source>
</evidence>
<dbReference type="GO" id="GO:0016020">
    <property type="term" value="C:membrane"/>
    <property type="evidence" value="ECO:0007669"/>
    <property type="project" value="UniProtKB-SubCell"/>
</dbReference>
<keyword evidence="10" id="KW-1185">Reference proteome</keyword>
<gene>
    <name evidence="9" type="ORF">JOQ06_029327</name>
</gene>
<keyword evidence="4 8" id="KW-0808">Transferase</keyword>
<proteinExistence type="inferred from homology"/>
<dbReference type="PANTHER" id="PTHR21461:SF45">
    <property type="entry name" value="GLYCOSYLTRANSFERASE FAMILY 92 PROTEIN"/>
    <property type="match status" value="1"/>
</dbReference>
<dbReference type="GO" id="GO:0005737">
    <property type="term" value="C:cytoplasm"/>
    <property type="evidence" value="ECO:0007669"/>
    <property type="project" value="TreeGrafter"/>
</dbReference>
<keyword evidence="3 8" id="KW-0328">Glycosyltransferase</keyword>
<evidence type="ECO:0000256" key="5">
    <source>
        <dbReference type="ARBA" id="ARBA00022692"/>
    </source>
</evidence>
<evidence type="ECO:0000256" key="7">
    <source>
        <dbReference type="ARBA" id="ARBA00023136"/>
    </source>
</evidence>
<dbReference type="Proteomes" id="UP001219934">
    <property type="component" value="Unassembled WGS sequence"/>
</dbReference>
<dbReference type="PANTHER" id="PTHR21461">
    <property type="entry name" value="GLYCOSYLTRANSFERASE FAMILY 92 PROTEIN"/>
    <property type="match status" value="1"/>
</dbReference>
<evidence type="ECO:0000256" key="6">
    <source>
        <dbReference type="ARBA" id="ARBA00022989"/>
    </source>
</evidence>
<evidence type="ECO:0000313" key="10">
    <source>
        <dbReference type="Proteomes" id="UP001219934"/>
    </source>
</evidence>
<keyword evidence="6" id="KW-1133">Transmembrane helix</keyword>
<dbReference type="GO" id="GO:0016757">
    <property type="term" value="F:glycosyltransferase activity"/>
    <property type="evidence" value="ECO:0007669"/>
    <property type="project" value="UniProtKB-UniRule"/>
</dbReference>
<evidence type="ECO:0000256" key="3">
    <source>
        <dbReference type="ARBA" id="ARBA00022676"/>
    </source>
</evidence>
<evidence type="ECO:0000313" key="9">
    <source>
        <dbReference type="EMBL" id="KAJ4939891.1"/>
    </source>
</evidence>
<dbReference type="InterPro" id="IPR008166">
    <property type="entry name" value="Glyco_transf_92"/>
</dbReference>
<accession>A0AAD6B845</accession>
<keyword evidence="5" id="KW-0812">Transmembrane</keyword>
<comment type="caution">
    <text evidence="9">The sequence shown here is derived from an EMBL/GenBank/DDBJ whole genome shotgun (WGS) entry which is preliminary data.</text>
</comment>
<comment type="similarity">
    <text evidence="2 8">Belongs to the glycosyltransferase 92 family.</text>
</comment>
<keyword evidence="7" id="KW-0472">Membrane</keyword>
<dbReference type="Pfam" id="PF01697">
    <property type="entry name" value="Glyco_transf_92"/>
    <property type="match status" value="1"/>
</dbReference>
<comment type="subcellular location">
    <subcellularLocation>
        <location evidence="1">Membrane</location>
        <topology evidence="1">Single-pass membrane protein</topology>
    </subcellularLocation>
</comment>
<dbReference type="EC" id="2.4.1.-" evidence="8"/>